<keyword evidence="1" id="KW-0863">Zinc-finger</keyword>
<evidence type="ECO:0000256" key="2">
    <source>
        <dbReference type="SAM" id="MobiDB-lite"/>
    </source>
</evidence>
<protein>
    <recommendedName>
        <fullName evidence="3">RING-type domain-containing protein</fullName>
    </recommendedName>
</protein>
<dbReference type="AlphaFoldDB" id="A0A4S4ETJ3"/>
<organism evidence="4 5">
    <name type="scientific">Camellia sinensis var. sinensis</name>
    <name type="common">China tea</name>
    <dbReference type="NCBI Taxonomy" id="542762"/>
    <lineage>
        <taxon>Eukaryota</taxon>
        <taxon>Viridiplantae</taxon>
        <taxon>Streptophyta</taxon>
        <taxon>Embryophyta</taxon>
        <taxon>Tracheophyta</taxon>
        <taxon>Spermatophyta</taxon>
        <taxon>Magnoliopsida</taxon>
        <taxon>eudicotyledons</taxon>
        <taxon>Gunneridae</taxon>
        <taxon>Pentapetalae</taxon>
        <taxon>asterids</taxon>
        <taxon>Ericales</taxon>
        <taxon>Theaceae</taxon>
        <taxon>Camellia</taxon>
    </lineage>
</organism>
<dbReference type="GO" id="GO:0008270">
    <property type="term" value="F:zinc ion binding"/>
    <property type="evidence" value="ECO:0007669"/>
    <property type="project" value="UniProtKB-KW"/>
</dbReference>
<dbReference type="SMART" id="SM00184">
    <property type="entry name" value="RING"/>
    <property type="match status" value="1"/>
</dbReference>
<gene>
    <name evidence="4" type="ORF">TEA_028766</name>
</gene>
<feature type="compositionally biased region" description="Polar residues" evidence="2">
    <location>
        <begin position="251"/>
        <end position="262"/>
    </location>
</feature>
<dbReference type="InterPro" id="IPR013083">
    <property type="entry name" value="Znf_RING/FYVE/PHD"/>
</dbReference>
<evidence type="ECO:0000313" key="4">
    <source>
        <dbReference type="EMBL" id="THG20211.1"/>
    </source>
</evidence>
<evidence type="ECO:0000256" key="1">
    <source>
        <dbReference type="PROSITE-ProRule" id="PRU00175"/>
    </source>
</evidence>
<dbReference type="Proteomes" id="UP000306102">
    <property type="component" value="Unassembled WGS sequence"/>
</dbReference>
<dbReference type="PROSITE" id="PS50089">
    <property type="entry name" value="ZF_RING_2"/>
    <property type="match status" value="1"/>
</dbReference>
<comment type="caution">
    <text evidence="4">The sequence shown here is derived from an EMBL/GenBank/DDBJ whole genome shotgun (WGS) entry which is preliminary data.</text>
</comment>
<feature type="compositionally biased region" description="Polar residues" evidence="2">
    <location>
        <begin position="209"/>
        <end position="219"/>
    </location>
</feature>
<feature type="domain" description="RING-type" evidence="3">
    <location>
        <begin position="370"/>
        <end position="429"/>
    </location>
</feature>
<evidence type="ECO:0000313" key="5">
    <source>
        <dbReference type="Proteomes" id="UP000306102"/>
    </source>
</evidence>
<evidence type="ECO:0000259" key="3">
    <source>
        <dbReference type="PROSITE" id="PS50089"/>
    </source>
</evidence>
<feature type="compositionally biased region" description="Low complexity" evidence="2">
    <location>
        <begin position="225"/>
        <end position="250"/>
    </location>
</feature>
<keyword evidence="1" id="KW-0862">Zinc</keyword>
<sequence length="535" mass="58619">MGSVCCVARKDRTLTNGTSGEILHRNAIYSPSWSFRWDNRRRVAGEIENISYAPSHGISTNSSMEIKGELIFDRGNLSGRGSPLGNFGTPTSQKSPVHEGLVATTITSSGFSLFEAKDTFFFTTIAPTAPHPLLSQYPTAEMPEITQEATLSIIKAYKAFFCTMAVDSLLAITLNGFQVPLLGLYRAEFLNGKRNVGWSNQEITLAGNDNTKVQSSTESPEIIDSSAPKISLSVPSSSSLSTSAANHLSSQAHSLPSNSTQSRRAHQSPGHQLLRQVSDSRIVGLKSPNSNLVSEGGPSFVPSNCSNDLMLGSQGASSDGWSMRTFSELVASSQRERWSFDSEFLGSGRGKLSESSGALSYSPSIDLQTCGVCSKLLTERCSWSSQKIIATNELSVVAVLVCGHAYHAECLEAMTQEADRYDPSCPFCTVGEKKLSKMARKVMRAEAELKSRSGKISRNRVLDNYHDDAEFDVLDRRKTSEGDENFHKMEPSSSARRSFAKPFLRRHFSLGSKWSRSMSENNSARKGFWARYRKD</sequence>
<dbReference type="PANTHER" id="PTHR31150">
    <property type="entry name" value="EXPRESSED PROTEIN"/>
    <property type="match status" value="1"/>
</dbReference>
<dbReference type="InterPro" id="IPR001841">
    <property type="entry name" value="Znf_RING"/>
</dbReference>
<name>A0A4S4ETJ3_CAMSN</name>
<dbReference type="CDD" id="cd16448">
    <property type="entry name" value="RING-H2"/>
    <property type="match status" value="1"/>
</dbReference>
<keyword evidence="1" id="KW-0479">Metal-binding</keyword>
<reference evidence="4 5" key="1">
    <citation type="journal article" date="2018" name="Proc. Natl. Acad. Sci. U.S.A.">
        <title>Draft genome sequence of Camellia sinensis var. sinensis provides insights into the evolution of the tea genome and tea quality.</title>
        <authorList>
            <person name="Wei C."/>
            <person name="Yang H."/>
            <person name="Wang S."/>
            <person name="Zhao J."/>
            <person name="Liu C."/>
            <person name="Gao L."/>
            <person name="Xia E."/>
            <person name="Lu Y."/>
            <person name="Tai Y."/>
            <person name="She G."/>
            <person name="Sun J."/>
            <person name="Cao H."/>
            <person name="Tong W."/>
            <person name="Gao Q."/>
            <person name="Li Y."/>
            <person name="Deng W."/>
            <person name="Jiang X."/>
            <person name="Wang W."/>
            <person name="Chen Q."/>
            <person name="Zhang S."/>
            <person name="Li H."/>
            <person name="Wu J."/>
            <person name="Wang P."/>
            <person name="Li P."/>
            <person name="Shi C."/>
            <person name="Zheng F."/>
            <person name="Jian J."/>
            <person name="Huang B."/>
            <person name="Shan D."/>
            <person name="Shi M."/>
            <person name="Fang C."/>
            <person name="Yue Y."/>
            <person name="Li F."/>
            <person name="Li D."/>
            <person name="Wei S."/>
            <person name="Han B."/>
            <person name="Jiang C."/>
            <person name="Yin Y."/>
            <person name="Xia T."/>
            <person name="Zhang Z."/>
            <person name="Bennetzen J.L."/>
            <person name="Zhao S."/>
            <person name="Wan X."/>
        </authorList>
    </citation>
    <scope>NUCLEOTIDE SEQUENCE [LARGE SCALE GENOMIC DNA]</scope>
    <source>
        <strain evidence="5">cv. Shuchazao</strain>
        <tissue evidence="4">Leaf</tissue>
    </source>
</reference>
<feature type="region of interest" description="Disordered" evidence="2">
    <location>
        <begin position="209"/>
        <end position="279"/>
    </location>
</feature>
<dbReference type="PANTHER" id="PTHR31150:SF32">
    <property type="entry name" value="RING_U-BOX SUPERFAMILY PROTEIN"/>
    <property type="match status" value="1"/>
</dbReference>
<dbReference type="Gene3D" id="3.30.40.10">
    <property type="entry name" value="Zinc/RING finger domain, C3HC4 (zinc finger)"/>
    <property type="match status" value="1"/>
</dbReference>
<proteinExistence type="predicted"/>
<dbReference type="SUPFAM" id="SSF57850">
    <property type="entry name" value="RING/U-box"/>
    <property type="match status" value="1"/>
</dbReference>
<keyword evidence="5" id="KW-1185">Reference proteome</keyword>
<accession>A0A4S4ETJ3</accession>
<dbReference type="EMBL" id="SDRB02002067">
    <property type="protein sequence ID" value="THG20211.1"/>
    <property type="molecule type" value="Genomic_DNA"/>
</dbReference>